<name>A0A9P0Z8E2_CUSEU</name>
<accession>A0A9P0Z8E2</accession>
<evidence type="ECO:0000313" key="1">
    <source>
        <dbReference type="EMBL" id="CAH9090868.1"/>
    </source>
</evidence>
<dbReference type="PANTHER" id="PTHR34133:SF10">
    <property type="entry name" value="COENZYME Q-BINDING PROTEIN COQ10 START DOMAIN-CONTAINING PROTEIN"/>
    <property type="match status" value="1"/>
</dbReference>
<keyword evidence="2" id="KW-1185">Reference proteome</keyword>
<dbReference type="InterPro" id="IPR018971">
    <property type="entry name" value="DUF1997"/>
</dbReference>
<dbReference type="Pfam" id="PF09366">
    <property type="entry name" value="DUF1997"/>
    <property type="match status" value="1"/>
</dbReference>
<proteinExistence type="predicted"/>
<dbReference type="Proteomes" id="UP001152484">
    <property type="component" value="Unassembled WGS sequence"/>
</dbReference>
<dbReference type="EMBL" id="CAMAPE010000025">
    <property type="protein sequence ID" value="CAH9090868.1"/>
    <property type="molecule type" value="Genomic_DNA"/>
</dbReference>
<dbReference type="AlphaFoldDB" id="A0A9P0Z8E2"/>
<gene>
    <name evidence="1" type="ORF">CEURO_LOCUS11383</name>
</gene>
<dbReference type="OrthoDB" id="496281at2759"/>
<organism evidence="1 2">
    <name type="scientific">Cuscuta europaea</name>
    <name type="common">European dodder</name>
    <dbReference type="NCBI Taxonomy" id="41803"/>
    <lineage>
        <taxon>Eukaryota</taxon>
        <taxon>Viridiplantae</taxon>
        <taxon>Streptophyta</taxon>
        <taxon>Embryophyta</taxon>
        <taxon>Tracheophyta</taxon>
        <taxon>Spermatophyta</taxon>
        <taxon>Magnoliopsida</taxon>
        <taxon>eudicotyledons</taxon>
        <taxon>Gunneridae</taxon>
        <taxon>Pentapetalae</taxon>
        <taxon>asterids</taxon>
        <taxon>lamiids</taxon>
        <taxon>Solanales</taxon>
        <taxon>Convolvulaceae</taxon>
        <taxon>Cuscuteae</taxon>
        <taxon>Cuscuta</taxon>
        <taxon>Cuscuta subgen. Cuscuta</taxon>
    </lineage>
</organism>
<protein>
    <submittedName>
        <fullName evidence="1">Uncharacterized protein</fullName>
    </submittedName>
</protein>
<reference evidence="1" key="1">
    <citation type="submission" date="2022-07" db="EMBL/GenBank/DDBJ databases">
        <authorList>
            <person name="Macas J."/>
            <person name="Novak P."/>
            <person name="Neumann P."/>
        </authorList>
    </citation>
    <scope>NUCLEOTIDE SEQUENCE</scope>
</reference>
<comment type="caution">
    <text evidence="1">The sequence shown here is derived from an EMBL/GenBank/DDBJ whole genome shotgun (WGS) entry which is preliminary data.</text>
</comment>
<dbReference type="PANTHER" id="PTHR34133">
    <property type="entry name" value="OS07G0633000 PROTEIN"/>
    <property type="match status" value="1"/>
</dbReference>
<evidence type="ECO:0000313" key="2">
    <source>
        <dbReference type="Proteomes" id="UP001152484"/>
    </source>
</evidence>
<sequence length="298" mass="33281">MSPSFSAATPPPPPSSLTRYTHYNNLSLLPGRRWQFPAGNHATHNSKLILSWKRPPPPPLLPTSSASCKYSNVVFPPSKRSLEIVNAHRPSINGSDSNRQTYSFRITVDIPFYEAPQASFDEYLEEKSRVLKAICPNEKRKPEQISEEEWRIYMAPVEFLFLSVSPVVNMRMRCKAKGMGYPSGIPPNTSKLLELKAMKSELKGNIDGLIKQTRFQLGVEGVVYPHRKGLSGSSSSSSIKGQLLMSITFTRPSALALVPQHLHDDAAQLILKSIGEKMERNVSEGLLADYAKFKKEKL</sequence>